<evidence type="ECO:0000256" key="1">
    <source>
        <dbReference type="SAM" id="MobiDB-lite"/>
    </source>
</evidence>
<dbReference type="Proteomes" id="UP001353858">
    <property type="component" value="Unassembled WGS sequence"/>
</dbReference>
<feature type="region of interest" description="Disordered" evidence="1">
    <location>
        <begin position="311"/>
        <end position="350"/>
    </location>
</feature>
<proteinExistence type="predicted"/>
<organism evidence="2 3">
    <name type="scientific">Aquatica leii</name>
    <dbReference type="NCBI Taxonomy" id="1421715"/>
    <lineage>
        <taxon>Eukaryota</taxon>
        <taxon>Metazoa</taxon>
        <taxon>Ecdysozoa</taxon>
        <taxon>Arthropoda</taxon>
        <taxon>Hexapoda</taxon>
        <taxon>Insecta</taxon>
        <taxon>Pterygota</taxon>
        <taxon>Neoptera</taxon>
        <taxon>Endopterygota</taxon>
        <taxon>Coleoptera</taxon>
        <taxon>Polyphaga</taxon>
        <taxon>Elateriformia</taxon>
        <taxon>Elateroidea</taxon>
        <taxon>Lampyridae</taxon>
        <taxon>Luciolinae</taxon>
        <taxon>Aquatica</taxon>
    </lineage>
</organism>
<reference evidence="3" key="1">
    <citation type="submission" date="2023-01" db="EMBL/GenBank/DDBJ databases">
        <title>Key to firefly adult light organ development and bioluminescence: homeobox transcription factors regulate luciferase expression and transportation to peroxisome.</title>
        <authorList>
            <person name="Fu X."/>
        </authorList>
    </citation>
    <scope>NUCLEOTIDE SEQUENCE [LARGE SCALE GENOMIC DNA]</scope>
</reference>
<gene>
    <name evidence="2" type="ORF">RN001_009565</name>
</gene>
<dbReference type="AlphaFoldDB" id="A0AAN7P4Y6"/>
<protein>
    <submittedName>
        <fullName evidence="2">Uncharacterized protein</fullName>
    </submittedName>
</protein>
<evidence type="ECO:0000313" key="3">
    <source>
        <dbReference type="Proteomes" id="UP001353858"/>
    </source>
</evidence>
<accession>A0AAN7P4Y6</accession>
<feature type="compositionally biased region" description="Acidic residues" evidence="1">
    <location>
        <begin position="321"/>
        <end position="332"/>
    </location>
</feature>
<keyword evidence="3" id="KW-1185">Reference proteome</keyword>
<feature type="region of interest" description="Disordered" evidence="1">
    <location>
        <begin position="541"/>
        <end position="568"/>
    </location>
</feature>
<sequence>MNFDKIQSSVLNDEIQWGIHYREEAKNARKVFLTPKASPMNLQLLWEKYQITKQIEAIEILRKQTFAKPVPKHLHLASNTLNRVDRSTFTKKQYIDFLSTPHRYAAPFKKTGKLVALRKKLRRKQKCTARLIELAKPTRIRVYNTWKDYQYHLPAEVQERLNALLQTDHTLDPAFARCCFKNLDNKRKREKYKRYKKRRKMNNKKRRENKEWLKMQVELTVDVIIDFLQQDTLLNLNYKQMLISNTIIDQLVRCNCFEKRPMRNSSKPYQKAIVDVVDQLSVWMDTIVRYIDVQTTGSELSLESSIRSLLSGPGGMSCQGEGEEDYDLDEYGEDGKRKGRRGKGRSKYFKTDAKDRQKQELLTDSESYITFSYDKDKETTSKMSESERRLKEKGEKTEDERKRMLKWDVGEEEGTDSYGSALRKSDGGSLARLIEILSKSSPEFLAKYVDEFSMPGVCYEDVLIRVKNLHDQQLREEKEKRKNVLEMSMVEWAKENDPDKVNNKLIKTIQGAADIISECIKKEQHITDLTDVKDIIDTSTSWDTKESSSKRKGSRAQSTMVGEDDELTRSKLAQKQLDTDQDVSEISSFVGKSEPESSKTTEIKLVGSGEEGELAQAVSLKDDETGMEAAKDVDITGDIFGIIPKHKPSITFDHAPDTICCLTIKVWATWLLEVANNAQKWSEWLSAIIAEIKQIASIMRGEVLDQDGNMVMFYIEDWRAFVEKVETMIISWRQYSMHVKDLTDKIIHNFHGKRITCCPKCLEDNLIVNIAVAHDISQQLAEAMNTASYWRRWLDSVMMETVRLTSARDQIADNEALSDISSFAVMEIIEIQLPRPEPSEESIYEIEEYEYCQPRHSKR</sequence>
<feature type="compositionally biased region" description="Basic residues" evidence="1">
    <location>
        <begin position="337"/>
        <end position="348"/>
    </location>
</feature>
<evidence type="ECO:0000313" key="2">
    <source>
        <dbReference type="EMBL" id="KAK4877059.1"/>
    </source>
</evidence>
<name>A0AAN7P4Y6_9COLE</name>
<comment type="caution">
    <text evidence="2">The sequence shown here is derived from an EMBL/GenBank/DDBJ whole genome shotgun (WGS) entry which is preliminary data.</text>
</comment>
<feature type="region of interest" description="Disordered" evidence="1">
    <location>
        <begin position="380"/>
        <end position="401"/>
    </location>
</feature>
<dbReference type="EMBL" id="JARPUR010000004">
    <property type="protein sequence ID" value="KAK4877059.1"/>
    <property type="molecule type" value="Genomic_DNA"/>
</dbReference>